<dbReference type="RefSeq" id="WP_145400104.1">
    <property type="nucleotide sequence ID" value="NZ_VLKU01000019.1"/>
</dbReference>
<name>A0A562N6W7_9RHOB</name>
<keyword evidence="1" id="KW-0812">Transmembrane</keyword>
<feature type="transmembrane region" description="Helical" evidence="1">
    <location>
        <begin position="56"/>
        <end position="76"/>
    </location>
</feature>
<organism evidence="2 3">
    <name type="scientific">Paracoccus sulfuroxidans</name>
    <dbReference type="NCBI Taxonomy" id="384678"/>
    <lineage>
        <taxon>Bacteria</taxon>
        <taxon>Pseudomonadati</taxon>
        <taxon>Pseudomonadota</taxon>
        <taxon>Alphaproteobacteria</taxon>
        <taxon>Rhodobacterales</taxon>
        <taxon>Paracoccaceae</taxon>
        <taxon>Paracoccus</taxon>
    </lineage>
</organism>
<protein>
    <recommendedName>
        <fullName evidence="4">YcxB-like protein</fullName>
    </recommendedName>
</protein>
<sequence>MVIEPVEFDLRATDEDYARGFDLMYLRRRKPRAVVILLLLPVLAYGYFWMLRVEDIGLFIAAVLALWCFFLLSGYGRRFFCRKLARRIRATTPSIRADWRVRVSTEGVGASLPDGVAQIPWRLFLGYSRDEGGIIVYDAPTVIRIFPARLLSAAELDRIEAFAQQAGVTRI</sequence>
<dbReference type="EMBL" id="VLKU01000019">
    <property type="protein sequence ID" value="TWI27853.1"/>
    <property type="molecule type" value="Genomic_DNA"/>
</dbReference>
<gene>
    <name evidence="2" type="ORF">IQ24_03966</name>
</gene>
<evidence type="ECO:0008006" key="4">
    <source>
        <dbReference type="Google" id="ProtNLM"/>
    </source>
</evidence>
<accession>A0A562N6W7</accession>
<evidence type="ECO:0000313" key="2">
    <source>
        <dbReference type="EMBL" id="TWI27853.1"/>
    </source>
</evidence>
<reference evidence="2 3" key="1">
    <citation type="journal article" date="2015" name="Stand. Genomic Sci.">
        <title>Genomic Encyclopedia of Bacterial and Archaeal Type Strains, Phase III: the genomes of soil and plant-associated and newly described type strains.</title>
        <authorList>
            <person name="Whitman W.B."/>
            <person name="Woyke T."/>
            <person name="Klenk H.P."/>
            <person name="Zhou Y."/>
            <person name="Lilburn T.G."/>
            <person name="Beck B.J."/>
            <person name="De Vos P."/>
            <person name="Vandamme P."/>
            <person name="Eisen J.A."/>
            <person name="Garrity G."/>
            <person name="Hugenholtz P."/>
            <person name="Kyrpides N.C."/>
        </authorList>
    </citation>
    <scope>NUCLEOTIDE SEQUENCE [LARGE SCALE GENOMIC DNA]</scope>
    <source>
        <strain evidence="2 3">CGMCC 1.5364</strain>
    </source>
</reference>
<keyword evidence="1" id="KW-1133">Transmembrane helix</keyword>
<keyword evidence="1" id="KW-0472">Membrane</keyword>
<dbReference type="Proteomes" id="UP000316225">
    <property type="component" value="Unassembled WGS sequence"/>
</dbReference>
<evidence type="ECO:0000313" key="3">
    <source>
        <dbReference type="Proteomes" id="UP000316225"/>
    </source>
</evidence>
<evidence type="ECO:0000256" key="1">
    <source>
        <dbReference type="SAM" id="Phobius"/>
    </source>
</evidence>
<proteinExistence type="predicted"/>
<dbReference type="AlphaFoldDB" id="A0A562N6W7"/>
<comment type="caution">
    <text evidence="2">The sequence shown here is derived from an EMBL/GenBank/DDBJ whole genome shotgun (WGS) entry which is preliminary data.</text>
</comment>
<feature type="transmembrane region" description="Helical" evidence="1">
    <location>
        <begin position="33"/>
        <end position="50"/>
    </location>
</feature>
<keyword evidence="3" id="KW-1185">Reference proteome</keyword>